<comment type="caution">
    <text evidence="2">The sequence shown here is derived from an EMBL/GenBank/DDBJ whole genome shotgun (WGS) entry which is preliminary data.</text>
</comment>
<organism evidence="2 3">
    <name type="scientific">Saccharopolyspora ipomoeae</name>
    <dbReference type="NCBI Taxonomy" id="3042027"/>
    <lineage>
        <taxon>Bacteria</taxon>
        <taxon>Bacillati</taxon>
        <taxon>Actinomycetota</taxon>
        <taxon>Actinomycetes</taxon>
        <taxon>Pseudonocardiales</taxon>
        <taxon>Pseudonocardiaceae</taxon>
        <taxon>Saccharopolyspora</taxon>
    </lineage>
</organism>
<dbReference type="InterPro" id="IPR036390">
    <property type="entry name" value="WH_DNA-bd_sf"/>
</dbReference>
<evidence type="ECO:0000313" key="2">
    <source>
        <dbReference type="EMBL" id="MDI2028067.1"/>
    </source>
</evidence>
<dbReference type="Proteomes" id="UP001237595">
    <property type="component" value="Unassembled WGS sequence"/>
</dbReference>
<dbReference type="SUPFAM" id="SSF53067">
    <property type="entry name" value="Actin-like ATPase domain"/>
    <property type="match status" value="1"/>
</dbReference>
<dbReference type="Gene3D" id="3.30.420.40">
    <property type="match status" value="2"/>
</dbReference>
<evidence type="ECO:0000256" key="1">
    <source>
        <dbReference type="ARBA" id="ARBA00006479"/>
    </source>
</evidence>
<dbReference type="PANTHER" id="PTHR18964:SF173">
    <property type="entry name" value="GLUCOKINASE"/>
    <property type="match status" value="1"/>
</dbReference>
<dbReference type="EMBL" id="JASAOF010000002">
    <property type="protein sequence ID" value="MDI2028067.1"/>
    <property type="molecule type" value="Genomic_DNA"/>
</dbReference>
<keyword evidence="3" id="KW-1185">Reference proteome</keyword>
<evidence type="ECO:0000313" key="3">
    <source>
        <dbReference type="Proteomes" id="UP001237595"/>
    </source>
</evidence>
<dbReference type="RefSeq" id="WP_281454438.1">
    <property type="nucleotide sequence ID" value="NZ_JASAOF010000002.1"/>
</dbReference>
<sequence>MSPNGPQMVRQLNRRLVLDLFRDGEVRSRADVARQTGLTKPSASAITDGLLAEGFLLDAGVGEPGSAGGRRPNLLRFNERHRAYVGVHFGAQRTMVTLADALGNPLARASTASSLGDAERGLRAARTLVLRACGRADMAIDLVAAVGVSVEGLVDQTSGRCLLAPNLGWRDVPIQARMEELVGAPATVFNEAHAGALAEHHAGVAVGVESFVRLSVGTGVGSGVVLGSQLFSGSTGIAGEIGHCRVEDDGLECGCGNTGCLETVAGEPAITRAVDVALRDGRFSALREGSHLRLIIDAAHEGDEAARAALARAGRGLARGISYLLNVLDPDLVVIGGAVRGAGELLLGPLREELPRSSLPQHRARQVVFSDVPQAELDGAVLLARRLDEAVAP</sequence>
<name>A0ABT6PJ87_9PSEU</name>
<protein>
    <submittedName>
        <fullName evidence="2">ROK family protein</fullName>
    </submittedName>
</protein>
<comment type="similarity">
    <text evidence="1">Belongs to the ROK (NagC/XylR) family.</text>
</comment>
<dbReference type="InterPro" id="IPR036388">
    <property type="entry name" value="WH-like_DNA-bd_sf"/>
</dbReference>
<dbReference type="Gene3D" id="1.10.10.10">
    <property type="entry name" value="Winged helix-like DNA-binding domain superfamily/Winged helix DNA-binding domain"/>
    <property type="match status" value="1"/>
</dbReference>
<dbReference type="InterPro" id="IPR000600">
    <property type="entry name" value="ROK"/>
</dbReference>
<reference evidence="2 3" key="1">
    <citation type="submission" date="2023-04" db="EMBL/GenBank/DDBJ databases">
        <title>Draft genome sequence of Saccharopolyspora sp. TS4A08 isolated from sweet potato rhizospheric soil.</title>
        <authorList>
            <person name="Suksaard P."/>
            <person name="Duangmal K."/>
        </authorList>
    </citation>
    <scope>NUCLEOTIDE SEQUENCE [LARGE SCALE GENOMIC DNA]</scope>
    <source>
        <strain evidence="2 3">TS4A08</strain>
    </source>
</reference>
<dbReference type="PROSITE" id="PS01125">
    <property type="entry name" value="ROK"/>
    <property type="match status" value="1"/>
</dbReference>
<dbReference type="Pfam" id="PF00480">
    <property type="entry name" value="ROK"/>
    <property type="match status" value="1"/>
</dbReference>
<dbReference type="InterPro" id="IPR049874">
    <property type="entry name" value="ROK_cs"/>
</dbReference>
<dbReference type="PANTHER" id="PTHR18964">
    <property type="entry name" value="ROK (REPRESSOR, ORF, KINASE) FAMILY"/>
    <property type="match status" value="1"/>
</dbReference>
<dbReference type="SUPFAM" id="SSF46785">
    <property type="entry name" value="Winged helix' DNA-binding domain"/>
    <property type="match status" value="1"/>
</dbReference>
<proteinExistence type="inferred from homology"/>
<gene>
    <name evidence="2" type="ORF">QFW96_05575</name>
</gene>
<accession>A0ABT6PJ87</accession>
<dbReference type="InterPro" id="IPR043129">
    <property type="entry name" value="ATPase_NBD"/>
</dbReference>